<proteinExistence type="predicted"/>
<evidence type="ECO:0000313" key="2">
    <source>
        <dbReference type="EMBL" id="MBA0811414.1"/>
    </source>
</evidence>
<dbReference type="EMBL" id="JABFAD010000010">
    <property type="protein sequence ID" value="MBA0811414.1"/>
    <property type="molecule type" value="Genomic_DNA"/>
</dbReference>
<keyword evidence="1" id="KW-0472">Membrane</keyword>
<sequence length="43" mass="5050">MMIRSNLIVIFVNKKEIQAFGIIIVQFVILPLISNVFLENFHF</sequence>
<feature type="transmembrane region" description="Helical" evidence="1">
    <location>
        <begin position="20"/>
        <end position="38"/>
    </location>
</feature>
<keyword evidence="1" id="KW-0812">Transmembrane</keyword>
<keyword evidence="3" id="KW-1185">Reference proteome</keyword>
<dbReference type="Proteomes" id="UP000593560">
    <property type="component" value="Unassembled WGS sequence"/>
</dbReference>
<keyword evidence="1" id="KW-1133">Transmembrane helix</keyword>
<comment type="caution">
    <text evidence="2">The sequence shown here is derived from an EMBL/GenBank/DDBJ whole genome shotgun (WGS) entry which is preliminary data.</text>
</comment>
<evidence type="ECO:0000313" key="3">
    <source>
        <dbReference type="Proteomes" id="UP000593560"/>
    </source>
</evidence>
<reference evidence="2 3" key="1">
    <citation type="journal article" date="2019" name="Genome Biol. Evol.">
        <title>Insights into the evolution of the New World diploid cottons (Gossypium, subgenus Houzingenia) based on genome sequencing.</title>
        <authorList>
            <person name="Grover C.E."/>
            <person name="Arick M.A. 2nd"/>
            <person name="Thrash A."/>
            <person name="Conover J.L."/>
            <person name="Sanders W.S."/>
            <person name="Peterson D.G."/>
            <person name="Frelichowski J.E."/>
            <person name="Scheffler J.A."/>
            <person name="Scheffler B.E."/>
            <person name="Wendel J.F."/>
        </authorList>
    </citation>
    <scope>NUCLEOTIDE SEQUENCE [LARGE SCALE GENOMIC DNA]</scope>
    <source>
        <strain evidence="2">0</strain>
        <tissue evidence="2">Leaf</tissue>
    </source>
</reference>
<protein>
    <submittedName>
        <fullName evidence="2">Uncharacterized protein</fullName>
    </submittedName>
</protein>
<organism evidence="2 3">
    <name type="scientific">Gossypium harknessii</name>
    <dbReference type="NCBI Taxonomy" id="34285"/>
    <lineage>
        <taxon>Eukaryota</taxon>
        <taxon>Viridiplantae</taxon>
        <taxon>Streptophyta</taxon>
        <taxon>Embryophyta</taxon>
        <taxon>Tracheophyta</taxon>
        <taxon>Spermatophyta</taxon>
        <taxon>Magnoliopsida</taxon>
        <taxon>eudicotyledons</taxon>
        <taxon>Gunneridae</taxon>
        <taxon>Pentapetalae</taxon>
        <taxon>rosids</taxon>
        <taxon>malvids</taxon>
        <taxon>Malvales</taxon>
        <taxon>Malvaceae</taxon>
        <taxon>Malvoideae</taxon>
        <taxon>Gossypium</taxon>
    </lineage>
</organism>
<name>A0A7J9HPT4_9ROSI</name>
<gene>
    <name evidence="2" type="ORF">Gohar_003313</name>
</gene>
<evidence type="ECO:0000256" key="1">
    <source>
        <dbReference type="SAM" id="Phobius"/>
    </source>
</evidence>
<dbReference type="AlphaFoldDB" id="A0A7J9HPT4"/>
<accession>A0A7J9HPT4</accession>